<reference evidence="2 3" key="1">
    <citation type="submission" date="2019-12" db="EMBL/GenBank/DDBJ databases">
        <title>Maritimibacter sp. nov. sp. isolated from sea sand.</title>
        <authorList>
            <person name="Kim J."/>
            <person name="Jeong S.E."/>
            <person name="Jung H.S."/>
            <person name="Jeon C.O."/>
        </authorList>
    </citation>
    <scope>NUCLEOTIDE SEQUENCE [LARGE SCALE GENOMIC DNA]</scope>
    <source>
        <strain evidence="2 3">DP07</strain>
    </source>
</reference>
<dbReference type="Pfam" id="PF21746">
    <property type="entry name" value="DUF6869"/>
    <property type="match status" value="1"/>
</dbReference>
<dbReference type="EMBL" id="WTUX01000017">
    <property type="protein sequence ID" value="MZR13971.1"/>
    <property type="molecule type" value="Genomic_DNA"/>
</dbReference>
<comment type="caution">
    <text evidence="2">The sequence shown here is derived from an EMBL/GenBank/DDBJ whole genome shotgun (WGS) entry which is preliminary data.</text>
</comment>
<accession>A0A845MAS6</accession>
<evidence type="ECO:0000313" key="2">
    <source>
        <dbReference type="EMBL" id="MZR13971.1"/>
    </source>
</evidence>
<dbReference type="InterPro" id="IPR049221">
    <property type="entry name" value="DUF6869"/>
</dbReference>
<feature type="domain" description="DUF6869" evidence="1">
    <location>
        <begin position="47"/>
        <end position="145"/>
    </location>
</feature>
<dbReference type="RefSeq" id="WP_161352098.1">
    <property type="nucleotide sequence ID" value="NZ_WTUX01000017.1"/>
</dbReference>
<dbReference type="Proteomes" id="UP000467322">
    <property type="component" value="Unassembled WGS sequence"/>
</dbReference>
<evidence type="ECO:0000259" key="1">
    <source>
        <dbReference type="Pfam" id="PF21746"/>
    </source>
</evidence>
<dbReference type="AlphaFoldDB" id="A0A845MAS6"/>
<organism evidence="2 3">
    <name type="scientific">Maritimibacter harenae</name>
    <dbReference type="NCBI Taxonomy" id="2606218"/>
    <lineage>
        <taxon>Bacteria</taxon>
        <taxon>Pseudomonadati</taxon>
        <taxon>Pseudomonadota</taxon>
        <taxon>Alphaproteobacteria</taxon>
        <taxon>Rhodobacterales</taxon>
        <taxon>Roseobacteraceae</taxon>
        <taxon>Maritimibacter</taxon>
    </lineage>
</organism>
<protein>
    <recommendedName>
        <fullName evidence="1">DUF6869 domain-containing protein</fullName>
    </recommendedName>
</protein>
<sequence length="162" mass="17372">MSDIPRSRVAQALGVAPDALPPGDLPMDRFAARYLDFLRATFETEAFDAHPDYWTDLLLARLMEEAPDTALEAICAVLARVEDVEELELVAAGPLEELLTAQGAALLDALDGRSAQSPRFRLALAALWREGGGPPLLVARVRAVAADPAMLETEDLPGPEGL</sequence>
<evidence type="ECO:0000313" key="3">
    <source>
        <dbReference type="Proteomes" id="UP000467322"/>
    </source>
</evidence>
<keyword evidence="3" id="KW-1185">Reference proteome</keyword>
<name>A0A845MAS6_9RHOB</name>
<gene>
    <name evidence="2" type="ORF">GQE99_13195</name>
</gene>
<proteinExistence type="predicted"/>